<feature type="region of interest" description="Disordered" evidence="1">
    <location>
        <begin position="1"/>
        <end position="34"/>
    </location>
</feature>
<proteinExistence type="predicted"/>
<keyword evidence="3" id="KW-1185">Reference proteome</keyword>
<evidence type="ECO:0000313" key="3">
    <source>
        <dbReference type="Proteomes" id="UP000091918"/>
    </source>
</evidence>
<feature type="region of interest" description="Disordered" evidence="1">
    <location>
        <begin position="50"/>
        <end position="70"/>
    </location>
</feature>
<evidence type="ECO:0000256" key="1">
    <source>
        <dbReference type="SAM" id="MobiDB-lite"/>
    </source>
</evidence>
<gene>
    <name evidence="2" type="ORF">ACJ72_08084</name>
</gene>
<feature type="compositionally biased region" description="Basic and acidic residues" evidence="1">
    <location>
        <begin position="59"/>
        <end position="70"/>
    </location>
</feature>
<dbReference type="AlphaFoldDB" id="A0A1B7NLE8"/>
<accession>A0A1B7NLE8</accession>
<protein>
    <submittedName>
        <fullName evidence="2">Uncharacterized protein</fullName>
    </submittedName>
</protein>
<reference evidence="2 3" key="1">
    <citation type="submission" date="2015-07" db="EMBL/GenBank/DDBJ databases">
        <title>Emmonsia species relationships and genome sequence.</title>
        <authorList>
            <person name="Cuomo C.A."/>
            <person name="Schwartz I.S."/>
            <person name="Kenyon C."/>
            <person name="de Hoog G.S."/>
            <person name="Govender N.P."/>
            <person name="Botha A."/>
            <person name="Moreno L."/>
            <person name="de Vries M."/>
            <person name="Munoz J.F."/>
            <person name="Stielow J.B."/>
        </authorList>
    </citation>
    <scope>NUCLEOTIDE SEQUENCE [LARGE SCALE GENOMIC DNA]</scope>
    <source>
        <strain evidence="2 3">CBS 136260</strain>
    </source>
</reference>
<evidence type="ECO:0000313" key="2">
    <source>
        <dbReference type="EMBL" id="OAX77615.1"/>
    </source>
</evidence>
<dbReference type="EMBL" id="LGUA01002277">
    <property type="protein sequence ID" value="OAX77615.1"/>
    <property type="molecule type" value="Genomic_DNA"/>
</dbReference>
<comment type="caution">
    <text evidence="2">The sequence shown here is derived from an EMBL/GenBank/DDBJ whole genome shotgun (WGS) entry which is preliminary data.</text>
</comment>
<organism evidence="2 3">
    <name type="scientific">Emergomyces africanus</name>
    <dbReference type="NCBI Taxonomy" id="1955775"/>
    <lineage>
        <taxon>Eukaryota</taxon>
        <taxon>Fungi</taxon>
        <taxon>Dikarya</taxon>
        <taxon>Ascomycota</taxon>
        <taxon>Pezizomycotina</taxon>
        <taxon>Eurotiomycetes</taxon>
        <taxon>Eurotiomycetidae</taxon>
        <taxon>Onygenales</taxon>
        <taxon>Ajellomycetaceae</taxon>
        <taxon>Emergomyces</taxon>
    </lineage>
</organism>
<dbReference type="Proteomes" id="UP000091918">
    <property type="component" value="Unassembled WGS sequence"/>
</dbReference>
<sequence length="70" mass="8111">MSFNLGKFPQIRALHDPGEEEEGERDSRSPKAQKFKRSFWVPLIQSVLQKSKLGPEPGTWERQDREKKGS</sequence>
<name>A0A1B7NLE8_9EURO</name>